<feature type="region of interest" description="Disordered" evidence="11">
    <location>
        <begin position="788"/>
        <end position="810"/>
    </location>
</feature>
<proteinExistence type="inferred from homology"/>
<dbReference type="InterPro" id="IPR036962">
    <property type="entry name" value="Glyco_hydro_3_N_sf"/>
</dbReference>
<evidence type="ECO:0000256" key="3">
    <source>
        <dbReference type="ARBA" id="ARBA00005336"/>
    </source>
</evidence>
<comment type="pathway">
    <text evidence="2 10">Glycan metabolism; cellulose degradation.</text>
</comment>
<evidence type="ECO:0000256" key="6">
    <source>
        <dbReference type="ARBA" id="ARBA00023180"/>
    </source>
</evidence>
<dbReference type="Pfam" id="PF01915">
    <property type="entry name" value="Glyco_hydro_3_C"/>
    <property type="match status" value="1"/>
</dbReference>
<evidence type="ECO:0000256" key="11">
    <source>
        <dbReference type="SAM" id="MobiDB-lite"/>
    </source>
</evidence>
<dbReference type="InterPro" id="IPR050288">
    <property type="entry name" value="Cellulose_deg_GH3"/>
</dbReference>
<dbReference type="GO" id="GO:0008422">
    <property type="term" value="F:beta-glucosidase activity"/>
    <property type="evidence" value="ECO:0007669"/>
    <property type="project" value="UniProtKB-EC"/>
</dbReference>
<dbReference type="InterPro" id="IPR019800">
    <property type="entry name" value="Glyco_hydro_3_AS"/>
</dbReference>
<keyword evidence="9 10" id="KW-0624">Polysaccharide degradation</keyword>
<organism evidence="14 15">
    <name type="scientific">Diatrype stigma</name>
    <dbReference type="NCBI Taxonomy" id="117547"/>
    <lineage>
        <taxon>Eukaryota</taxon>
        <taxon>Fungi</taxon>
        <taxon>Dikarya</taxon>
        <taxon>Ascomycota</taxon>
        <taxon>Pezizomycotina</taxon>
        <taxon>Sordariomycetes</taxon>
        <taxon>Xylariomycetidae</taxon>
        <taxon>Xylariales</taxon>
        <taxon>Diatrypaceae</taxon>
        <taxon>Diatrype</taxon>
    </lineage>
</organism>
<evidence type="ECO:0000256" key="2">
    <source>
        <dbReference type="ARBA" id="ARBA00004987"/>
    </source>
</evidence>
<evidence type="ECO:0000256" key="10">
    <source>
        <dbReference type="RuleBase" id="RU361161"/>
    </source>
</evidence>
<reference evidence="14 15" key="1">
    <citation type="submission" date="2024-02" db="EMBL/GenBank/DDBJ databases">
        <title>De novo assembly and annotation of 12 fungi associated with fruit tree decline syndrome in Ontario, Canada.</title>
        <authorList>
            <person name="Sulman M."/>
            <person name="Ellouze W."/>
            <person name="Ilyukhin E."/>
        </authorList>
    </citation>
    <scope>NUCLEOTIDE SEQUENCE [LARGE SCALE GENOMIC DNA]</scope>
    <source>
        <strain evidence="14 15">M11/M66-122</strain>
    </source>
</reference>
<feature type="signal peptide" evidence="12">
    <location>
        <begin position="1"/>
        <end position="25"/>
    </location>
</feature>
<evidence type="ECO:0000256" key="5">
    <source>
        <dbReference type="ARBA" id="ARBA00023001"/>
    </source>
</evidence>
<evidence type="ECO:0000313" key="15">
    <source>
        <dbReference type="Proteomes" id="UP001320420"/>
    </source>
</evidence>
<evidence type="ECO:0000256" key="8">
    <source>
        <dbReference type="ARBA" id="ARBA00023295"/>
    </source>
</evidence>
<keyword evidence="8 10" id="KW-0326">Glycosidase</keyword>
<dbReference type="InterPro" id="IPR036881">
    <property type="entry name" value="Glyco_hydro_3_C_sf"/>
</dbReference>
<comment type="similarity">
    <text evidence="3 10">Belongs to the glycosyl hydrolase 3 family.</text>
</comment>
<keyword evidence="5" id="KW-0136">Cellulose degradation</keyword>
<dbReference type="InterPro" id="IPR017853">
    <property type="entry name" value="GH"/>
</dbReference>
<keyword evidence="12" id="KW-0732">Signal</keyword>
<evidence type="ECO:0000256" key="1">
    <source>
        <dbReference type="ARBA" id="ARBA00000448"/>
    </source>
</evidence>
<dbReference type="Pfam" id="PF14310">
    <property type="entry name" value="Fn3-like"/>
    <property type="match status" value="1"/>
</dbReference>
<feature type="domain" description="Fibronectin type III-like" evidence="13">
    <location>
        <begin position="817"/>
        <end position="892"/>
    </location>
</feature>
<keyword evidence="15" id="KW-1185">Reference proteome</keyword>
<evidence type="ECO:0000256" key="4">
    <source>
        <dbReference type="ARBA" id="ARBA00022801"/>
    </source>
</evidence>
<name>A0AAN9UWG3_9PEZI</name>
<dbReference type="Gene3D" id="3.40.50.1700">
    <property type="entry name" value="Glycoside hydrolase family 3 C-terminal domain"/>
    <property type="match status" value="1"/>
</dbReference>
<keyword evidence="6" id="KW-0325">Glycoprotein</keyword>
<evidence type="ECO:0000313" key="14">
    <source>
        <dbReference type="EMBL" id="KAK7755156.1"/>
    </source>
</evidence>
<dbReference type="GO" id="GO:0030245">
    <property type="term" value="P:cellulose catabolic process"/>
    <property type="evidence" value="ECO:0007669"/>
    <property type="project" value="UniProtKB-KW"/>
</dbReference>
<dbReference type="FunFam" id="3.20.20.300:FF:000002">
    <property type="entry name" value="Probable beta-glucosidase"/>
    <property type="match status" value="1"/>
</dbReference>
<dbReference type="PANTHER" id="PTHR42715:SF2">
    <property type="entry name" value="BETA-GLUCOSIDASE F-RELATED"/>
    <property type="match status" value="1"/>
</dbReference>
<dbReference type="EMBL" id="JAKJXP020000015">
    <property type="protein sequence ID" value="KAK7755156.1"/>
    <property type="molecule type" value="Genomic_DNA"/>
</dbReference>
<gene>
    <name evidence="14" type="ORF">SLS62_002971</name>
</gene>
<feature type="region of interest" description="Disordered" evidence="11">
    <location>
        <begin position="676"/>
        <end position="697"/>
    </location>
</feature>
<dbReference type="InterPro" id="IPR001764">
    <property type="entry name" value="Glyco_hydro_3_N"/>
</dbReference>
<keyword evidence="7 10" id="KW-0119">Carbohydrate metabolism</keyword>
<comment type="caution">
    <text evidence="14">The sequence shown here is derived from an EMBL/GenBank/DDBJ whole genome shotgun (WGS) entry which is preliminary data.</text>
</comment>
<comment type="catalytic activity">
    <reaction evidence="1 10">
        <text>Hydrolysis of terminal, non-reducing beta-D-glucosyl residues with release of beta-D-glucose.</text>
        <dbReference type="EC" id="3.2.1.21"/>
    </reaction>
</comment>
<dbReference type="SUPFAM" id="SSF51445">
    <property type="entry name" value="(Trans)glycosidases"/>
    <property type="match status" value="1"/>
</dbReference>
<keyword evidence="4 10" id="KW-0378">Hydrolase</keyword>
<dbReference type="FunFam" id="3.40.50.1700:FF:000003">
    <property type="entry name" value="Probable beta-glucosidase"/>
    <property type="match status" value="1"/>
</dbReference>
<feature type="chain" id="PRO_5043046186" description="beta-glucosidase" evidence="12">
    <location>
        <begin position="26"/>
        <end position="914"/>
    </location>
</feature>
<dbReference type="Gene3D" id="2.60.40.10">
    <property type="entry name" value="Immunoglobulins"/>
    <property type="match status" value="1"/>
</dbReference>
<sequence>MECSTGVRSLSLLLLGAAGAASASAISVRDPVPDGYASPPSYPAPYGGWADDWSESYAKAVKLVSQMTLAEKTNITAGTGQRCVGNTGSALRVGFPQLCLQDGPLGIRATDNNTAFPAGITTGATWNKDLMYERGAAIGQEFRGKGANFYLGPSVGALGRKPRGGRNWEGFGSDPVLQAVAGAETIRGVQDQGVIATLKHLIGNEQEMYRMYNPFQSAYSSNIDDRTMHELYLWPFAEGVRAGVASVMTSYNDVNGSAASQNSHVINGLLKEELGFQGLVMTDWLSQLSGVGSALAGLDMSMPGDTVANEIPLTGNSHWMYELTRSVLNGSVPVDRLNDMATRIVAAWYQLGQDQDYPEPNFSANTADAIGPLYPGALVSPSGVVNEFVNVQADHAVVAKQVAQEAITLLKNDDGLLPLSNTTGALHLSVFGTDARADPKGINSCTDKSCNRGTLGMGWGSGSANYPYLDDPISSLRRKVANVTFYETDTFPSRDVPAPGADDVAIVFLSSDAGENSYTVEGNHGDRDADGLSAWHGGDKLVQDAAAAFSNVVVVLHTVGPLVLEPWIDLPSVKAVLVAHLPGQEAGDSLTEVLLGEASPSGHLPYSIPRSEADYPASVSLVANPTLSQIQDTYTEGLYVDYRHLNRAGKPARFAFGHGLGYAAFALSDASVEAGSNSDMTSSDLPAPSPKPASPVADLDTAIPAAAEAYEPDGFGRIWRYLYSWLSKSDADKARAVAESGENKYPYPEGYSAVQKDTLPPAGGANGGHPALWDVAYTVRVTVTNTDANTATNSNTSTTNKGNSTSSSSAGGYAGKAVAQAYVQFPDDNGGYDTPVIQLRDFAKTRSLGPGESEVLELRLTRKDVSVWDAARQTWVVPNPGARYRIWVGQASDDLAVVCYSDTLQCETGVKGPV</sequence>
<dbReference type="PRINTS" id="PR00133">
    <property type="entry name" value="GLHYDRLASE3"/>
</dbReference>
<dbReference type="AlphaFoldDB" id="A0AAN9UWG3"/>
<dbReference type="InterPro" id="IPR013783">
    <property type="entry name" value="Ig-like_fold"/>
</dbReference>
<evidence type="ECO:0000256" key="9">
    <source>
        <dbReference type="ARBA" id="ARBA00023326"/>
    </source>
</evidence>
<evidence type="ECO:0000256" key="7">
    <source>
        <dbReference type="ARBA" id="ARBA00023277"/>
    </source>
</evidence>
<protein>
    <recommendedName>
        <fullName evidence="10">beta-glucosidase</fullName>
        <ecNumber evidence="10">3.2.1.21</ecNumber>
    </recommendedName>
</protein>
<dbReference type="PROSITE" id="PS00775">
    <property type="entry name" value="GLYCOSYL_HYDROL_F3"/>
    <property type="match status" value="1"/>
</dbReference>
<dbReference type="PANTHER" id="PTHR42715">
    <property type="entry name" value="BETA-GLUCOSIDASE"/>
    <property type="match status" value="1"/>
</dbReference>
<evidence type="ECO:0000259" key="13">
    <source>
        <dbReference type="SMART" id="SM01217"/>
    </source>
</evidence>
<dbReference type="InterPro" id="IPR026891">
    <property type="entry name" value="Fn3-like"/>
</dbReference>
<dbReference type="Gene3D" id="3.20.20.300">
    <property type="entry name" value="Glycoside hydrolase, family 3, N-terminal domain"/>
    <property type="match status" value="1"/>
</dbReference>
<accession>A0AAN9UWG3</accession>
<dbReference type="SMART" id="SM01217">
    <property type="entry name" value="Fn3_like"/>
    <property type="match status" value="1"/>
</dbReference>
<dbReference type="Pfam" id="PF00933">
    <property type="entry name" value="Glyco_hydro_3"/>
    <property type="match status" value="1"/>
</dbReference>
<dbReference type="InterPro" id="IPR002772">
    <property type="entry name" value="Glyco_hydro_3_C"/>
</dbReference>
<dbReference type="Proteomes" id="UP001320420">
    <property type="component" value="Unassembled WGS sequence"/>
</dbReference>
<dbReference type="EC" id="3.2.1.21" evidence="10"/>
<dbReference type="SUPFAM" id="SSF52279">
    <property type="entry name" value="Beta-D-glucan exohydrolase, C-terminal domain"/>
    <property type="match status" value="1"/>
</dbReference>
<evidence type="ECO:0000256" key="12">
    <source>
        <dbReference type="SAM" id="SignalP"/>
    </source>
</evidence>